<keyword evidence="8" id="KW-0503">Monooxygenase</keyword>
<keyword evidence="4" id="KW-0408">Iron</keyword>
<gene>
    <name evidence="8" type="ORF">GGR00_005081</name>
</gene>
<reference evidence="8 9" key="1">
    <citation type="submission" date="2020-08" db="EMBL/GenBank/DDBJ databases">
        <title>Genomic Encyclopedia of Type Strains, Phase IV (KMG-IV): sequencing the most valuable type-strain genomes for metagenomic binning, comparative biology and taxonomic classification.</title>
        <authorList>
            <person name="Goeker M."/>
        </authorList>
    </citation>
    <scope>NUCLEOTIDE SEQUENCE [LARGE SCALE GENOMIC DNA]</scope>
    <source>
        <strain evidence="8 9">DSM 7051</strain>
    </source>
</reference>
<evidence type="ECO:0000256" key="6">
    <source>
        <dbReference type="SAM" id="MobiDB-lite"/>
    </source>
</evidence>
<comment type="caution">
    <text evidence="8">The sequence shown here is derived from an EMBL/GenBank/DDBJ whole genome shotgun (WGS) entry which is preliminary data.</text>
</comment>
<keyword evidence="3 8" id="KW-0560">Oxidoreductase</keyword>
<dbReference type="GO" id="GO:0008168">
    <property type="term" value="F:methyltransferase activity"/>
    <property type="evidence" value="ECO:0007669"/>
    <property type="project" value="UniProtKB-KW"/>
</dbReference>
<evidence type="ECO:0000256" key="2">
    <source>
        <dbReference type="ARBA" id="ARBA00022723"/>
    </source>
</evidence>
<keyword evidence="8" id="KW-0808">Transferase</keyword>
<feature type="domain" description="Rieske" evidence="7">
    <location>
        <begin position="40"/>
        <end position="148"/>
    </location>
</feature>
<sequence>MTQTAPVADQAPSGKPSFCDSDGPSQEAIAAFYDGMKPFWHPVLSEADLPEHKIVRVELLGIGIALARLNGQVVALRDLCRHFQARLSLGEVIDLDGLQHVMCPYHGWSYGSDGHCKRIPQLLEGRKIPPNARVDSYKVAIRYGLIWVCLDDEPKFDIPDYPEWGDDTFRTVVMKEEQPSKTSSIRMIMGTLDDTHFPWVHQGILGSRDEPAAPDHKVWREGQYLVLQYDVEQPPNLATTDMSAEGADKVEKIALRYTDYVGMPNVIRLVKDSDAGRYVVWLATCPSAYNRTTNFWAFSRNYDMNPGRDSIYEEFSAHVRSQDKPVIESQRPWLLPPFWTQIELPLGPADKPLMEFQRWLEELGIVSGI</sequence>
<organism evidence="8 9">
    <name type="scientific">Aminobacter aganoensis</name>
    <dbReference type="NCBI Taxonomy" id="83264"/>
    <lineage>
        <taxon>Bacteria</taxon>
        <taxon>Pseudomonadati</taxon>
        <taxon>Pseudomonadota</taxon>
        <taxon>Alphaproteobacteria</taxon>
        <taxon>Hyphomicrobiales</taxon>
        <taxon>Phyllobacteriaceae</taxon>
        <taxon>Aminobacter</taxon>
    </lineage>
</organism>
<evidence type="ECO:0000256" key="1">
    <source>
        <dbReference type="ARBA" id="ARBA00022714"/>
    </source>
</evidence>
<dbReference type="Gene3D" id="2.102.10.10">
    <property type="entry name" value="Rieske [2Fe-2S] iron-sulphur domain"/>
    <property type="match status" value="1"/>
</dbReference>
<dbReference type="InterPro" id="IPR050584">
    <property type="entry name" value="Cholesterol_7-desaturase"/>
</dbReference>
<dbReference type="EC" id="1.14.13.82" evidence="8"/>
<dbReference type="InterPro" id="IPR017941">
    <property type="entry name" value="Rieske_2Fe-2S"/>
</dbReference>
<dbReference type="CDD" id="cd03469">
    <property type="entry name" value="Rieske_RO_Alpha_N"/>
    <property type="match status" value="1"/>
</dbReference>
<keyword evidence="1" id="KW-0001">2Fe-2S</keyword>
<dbReference type="Pfam" id="PF00355">
    <property type="entry name" value="Rieske"/>
    <property type="match status" value="1"/>
</dbReference>
<dbReference type="Proteomes" id="UP000536262">
    <property type="component" value="Unassembled WGS sequence"/>
</dbReference>
<evidence type="ECO:0000259" key="7">
    <source>
        <dbReference type="PROSITE" id="PS51296"/>
    </source>
</evidence>
<accession>A0A7X0FCQ0</accession>
<dbReference type="SUPFAM" id="SSF50022">
    <property type="entry name" value="ISP domain"/>
    <property type="match status" value="1"/>
</dbReference>
<protein>
    <submittedName>
        <fullName evidence="8">Vanillate O-demethylase monooxygenase subunit</fullName>
        <ecNumber evidence="8">1.14.13.82</ecNumber>
    </submittedName>
</protein>
<evidence type="ECO:0000256" key="4">
    <source>
        <dbReference type="ARBA" id="ARBA00023004"/>
    </source>
</evidence>
<keyword evidence="2" id="KW-0479">Metal-binding</keyword>
<keyword evidence="5" id="KW-0411">Iron-sulfur</keyword>
<keyword evidence="8" id="KW-0489">Methyltransferase</keyword>
<dbReference type="RefSeq" id="WP_184701974.1">
    <property type="nucleotide sequence ID" value="NZ_JACHOU010000022.1"/>
</dbReference>
<dbReference type="Gene3D" id="3.90.380.10">
    <property type="entry name" value="Naphthalene 1,2-dioxygenase Alpha Subunit, Chain A, domain 1"/>
    <property type="match status" value="1"/>
</dbReference>
<dbReference type="InterPro" id="IPR044043">
    <property type="entry name" value="VanA_C_cat"/>
</dbReference>
<dbReference type="PROSITE" id="PS51296">
    <property type="entry name" value="RIESKE"/>
    <property type="match status" value="1"/>
</dbReference>
<dbReference type="GO" id="GO:0051537">
    <property type="term" value="F:2 iron, 2 sulfur cluster binding"/>
    <property type="evidence" value="ECO:0007669"/>
    <property type="project" value="UniProtKB-KW"/>
</dbReference>
<dbReference type="PANTHER" id="PTHR21266">
    <property type="entry name" value="IRON-SULFUR DOMAIN CONTAINING PROTEIN"/>
    <property type="match status" value="1"/>
</dbReference>
<dbReference type="GO" id="GO:0032259">
    <property type="term" value="P:methylation"/>
    <property type="evidence" value="ECO:0007669"/>
    <property type="project" value="UniProtKB-KW"/>
</dbReference>
<name>A0A7X0FCQ0_9HYPH</name>
<keyword evidence="9" id="KW-1185">Reference proteome</keyword>
<dbReference type="SUPFAM" id="SSF55961">
    <property type="entry name" value="Bet v1-like"/>
    <property type="match status" value="1"/>
</dbReference>
<dbReference type="GO" id="GO:0046872">
    <property type="term" value="F:metal ion binding"/>
    <property type="evidence" value="ECO:0007669"/>
    <property type="project" value="UniProtKB-KW"/>
</dbReference>
<dbReference type="AlphaFoldDB" id="A0A7X0FCQ0"/>
<dbReference type="Pfam" id="PF19112">
    <property type="entry name" value="VanA_C"/>
    <property type="match status" value="1"/>
</dbReference>
<dbReference type="EMBL" id="JACHOU010000022">
    <property type="protein sequence ID" value="MBB6357260.1"/>
    <property type="molecule type" value="Genomic_DNA"/>
</dbReference>
<proteinExistence type="predicted"/>
<dbReference type="GO" id="GO:0018489">
    <property type="term" value="F:vanillate monooxygenase activity"/>
    <property type="evidence" value="ECO:0007669"/>
    <property type="project" value="UniProtKB-EC"/>
</dbReference>
<dbReference type="PANTHER" id="PTHR21266:SF60">
    <property type="entry name" value="3-KETOSTEROID-9-ALPHA-MONOOXYGENASE, OXYGENASE COMPONENT"/>
    <property type="match status" value="1"/>
</dbReference>
<evidence type="ECO:0000313" key="8">
    <source>
        <dbReference type="EMBL" id="MBB6357260.1"/>
    </source>
</evidence>
<evidence type="ECO:0000256" key="5">
    <source>
        <dbReference type="ARBA" id="ARBA00023014"/>
    </source>
</evidence>
<evidence type="ECO:0000256" key="3">
    <source>
        <dbReference type="ARBA" id="ARBA00023002"/>
    </source>
</evidence>
<dbReference type="InterPro" id="IPR036922">
    <property type="entry name" value="Rieske_2Fe-2S_sf"/>
</dbReference>
<evidence type="ECO:0000313" key="9">
    <source>
        <dbReference type="Proteomes" id="UP000536262"/>
    </source>
</evidence>
<feature type="region of interest" description="Disordered" evidence="6">
    <location>
        <begin position="1"/>
        <end position="21"/>
    </location>
</feature>